<sequence>MRCSEERASRWQTVGLSLRPRATRRPGRTARVCWRRSMCTKRTCSSRTTLRAPSRSPPSSWPCGKNTPTLAASFWPSSSENAPSWPHSIQPARSQTKTRPITGAPSATDSDRTALRSARLST</sequence>
<dbReference type="EMBL" id="HBUE01057692">
    <property type="protein sequence ID" value="CAG6467199.1"/>
    <property type="molecule type" value="Transcribed_RNA"/>
</dbReference>
<reference evidence="2" key="1">
    <citation type="submission" date="2021-05" db="EMBL/GenBank/DDBJ databases">
        <authorList>
            <person name="Alioto T."/>
            <person name="Alioto T."/>
            <person name="Gomez Garrido J."/>
        </authorList>
    </citation>
    <scope>NUCLEOTIDE SEQUENCE</scope>
</reference>
<evidence type="ECO:0000313" key="2">
    <source>
        <dbReference type="EMBL" id="CAG6467202.1"/>
    </source>
</evidence>
<dbReference type="EMBL" id="HBUE01057694">
    <property type="protein sequence ID" value="CAG6467202.1"/>
    <property type="molecule type" value="Transcribed_RNA"/>
</dbReference>
<dbReference type="AlphaFoldDB" id="A0A8D8FC61"/>
<feature type="region of interest" description="Disordered" evidence="1">
    <location>
        <begin position="72"/>
        <end position="122"/>
    </location>
</feature>
<evidence type="ECO:0000256" key="1">
    <source>
        <dbReference type="SAM" id="MobiDB-lite"/>
    </source>
</evidence>
<name>A0A8D8FC61_CULPI</name>
<proteinExistence type="predicted"/>
<accession>A0A8D8FC61</accession>
<feature type="compositionally biased region" description="Polar residues" evidence="1">
    <location>
        <begin position="72"/>
        <end position="82"/>
    </location>
</feature>
<organism evidence="2">
    <name type="scientific">Culex pipiens</name>
    <name type="common">House mosquito</name>
    <dbReference type="NCBI Taxonomy" id="7175"/>
    <lineage>
        <taxon>Eukaryota</taxon>
        <taxon>Metazoa</taxon>
        <taxon>Ecdysozoa</taxon>
        <taxon>Arthropoda</taxon>
        <taxon>Hexapoda</taxon>
        <taxon>Insecta</taxon>
        <taxon>Pterygota</taxon>
        <taxon>Neoptera</taxon>
        <taxon>Endopterygota</taxon>
        <taxon>Diptera</taxon>
        <taxon>Nematocera</taxon>
        <taxon>Culicoidea</taxon>
        <taxon>Culicidae</taxon>
        <taxon>Culicinae</taxon>
        <taxon>Culicini</taxon>
        <taxon>Culex</taxon>
        <taxon>Culex</taxon>
    </lineage>
</organism>
<protein>
    <submittedName>
        <fullName evidence="2">(northern house mosquito) hypothetical protein</fullName>
    </submittedName>
</protein>